<dbReference type="InterPro" id="IPR009288">
    <property type="entry name" value="AIG2-like_dom"/>
</dbReference>
<dbReference type="CDD" id="cd06661">
    <property type="entry name" value="GGCT_like"/>
    <property type="match status" value="1"/>
</dbReference>
<dbReference type="GO" id="GO:0016740">
    <property type="term" value="F:transferase activity"/>
    <property type="evidence" value="ECO:0007669"/>
    <property type="project" value="UniProtKB-KW"/>
</dbReference>
<dbReference type="InterPro" id="IPR036568">
    <property type="entry name" value="GGCT-like_sf"/>
</dbReference>
<dbReference type="Pfam" id="PF06094">
    <property type="entry name" value="GGACT"/>
    <property type="match status" value="1"/>
</dbReference>
<evidence type="ECO:0000259" key="2">
    <source>
        <dbReference type="Pfam" id="PF06094"/>
    </source>
</evidence>
<reference evidence="3 4" key="1">
    <citation type="submission" date="2019-06" db="EMBL/GenBank/DDBJ databases">
        <title>Sequencing the genomes of 1000 actinobacteria strains.</title>
        <authorList>
            <person name="Klenk H.-P."/>
        </authorList>
    </citation>
    <scope>NUCLEOTIDE SEQUENCE [LARGE SCALE GENOMIC DNA]</scope>
    <source>
        <strain evidence="3 4">DSM 45671</strain>
    </source>
</reference>
<sequence>MHGRRLSRHPDRVAPLPDADFPADPYPGVVPDFSFAHVDGESHVLHTDSWTVADTPVDDWLAAHGAVPCSQRVPLLAYGSNRCPSKITWLRRALGMGEDPVVALRVRTRDVAAVWASGLRRRDGQRPAVLADAPGVVEEHVVWLATSEQIAVLDRCEGRDERFRLARLRTGEVHTADGVRIPEPWCYVGHGAIRLPLLVDGAPVRCADLTQEAARGLAGEPGDDGLDAPTVAGTPHGDEWPAALFVYGLLQPGQPSWSLVAPHAAGDPRRATVVGSVYDTGLGYPALRRGTADRAPGWLVPVRDPAALLPVLDEYEGGQYRRERVVAADGTICWSYVWAAPFDGLRPLPAGWR</sequence>
<proteinExistence type="predicted"/>
<gene>
    <name evidence="3" type="ORF">FHX44_112649</name>
</gene>
<evidence type="ECO:0000313" key="3">
    <source>
        <dbReference type="EMBL" id="TWF76754.1"/>
    </source>
</evidence>
<name>A0A561SPG7_9PSEU</name>
<evidence type="ECO:0000313" key="4">
    <source>
        <dbReference type="Proteomes" id="UP000321261"/>
    </source>
</evidence>
<dbReference type="EMBL" id="VIWU01000001">
    <property type="protein sequence ID" value="TWF76754.1"/>
    <property type="molecule type" value="Genomic_DNA"/>
</dbReference>
<protein>
    <submittedName>
        <fullName evidence="3">Gamma-glutamylcyclotransferase (GGCT)/AIG2-like uncharacterized protein YtfP</fullName>
    </submittedName>
</protein>
<keyword evidence="3" id="KW-0808">Transferase</keyword>
<dbReference type="Proteomes" id="UP000321261">
    <property type="component" value="Unassembled WGS sequence"/>
</dbReference>
<dbReference type="SUPFAM" id="SSF110857">
    <property type="entry name" value="Gamma-glutamyl cyclotransferase-like"/>
    <property type="match status" value="1"/>
</dbReference>
<accession>A0A561SPG7</accession>
<dbReference type="Gene3D" id="3.10.490.10">
    <property type="entry name" value="Gamma-glutamyl cyclotransferase-like"/>
    <property type="match status" value="1"/>
</dbReference>
<organism evidence="3 4">
    <name type="scientific">Pseudonocardia hierapolitana</name>
    <dbReference type="NCBI Taxonomy" id="1128676"/>
    <lineage>
        <taxon>Bacteria</taxon>
        <taxon>Bacillati</taxon>
        <taxon>Actinomycetota</taxon>
        <taxon>Actinomycetes</taxon>
        <taxon>Pseudonocardiales</taxon>
        <taxon>Pseudonocardiaceae</taxon>
        <taxon>Pseudonocardia</taxon>
    </lineage>
</organism>
<evidence type="ECO:0000256" key="1">
    <source>
        <dbReference type="SAM" id="MobiDB-lite"/>
    </source>
</evidence>
<dbReference type="AlphaFoldDB" id="A0A561SPG7"/>
<dbReference type="InterPro" id="IPR013024">
    <property type="entry name" value="GGCT-like"/>
</dbReference>
<feature type="domain" description="Gamma-glutamylcyclotransferase AIG2-like" evidence="2">
    <location>
        <begin position="244"/>
        <end position="349"/>
    </location>
</feature>
<comment type="caution">
    <text evidence="3">The sequence shown here is derived from an EMBL/GenBank/DDBJ whole genome shotgun (WGS) entry which is preliminary data.</text>
</comment>
<feature type="region of interest" description="Disordered" evidence="1">
    <location>
        <begin position="1"/>
        <end position="20"/>
    </location>
</feature>
<keyword evidence="4" id="KW-1185">Reference proteome</keyword>